<dbReference type="Pfam" id="PF06974">
    <property type="entry name" value="WS_DGAT_C"/>
    <property type="match status" value="1"/>
</dbReference>
<evidence type="ECO:0000313" key="14">
    <source>
        <dbReference type="Proteomes" id="UP000245461"/>
    </source>
</evidence>
<comment type="pathway">
    <text evidence="2">Lipid metabolism.</text>
</comment>
<evidence type="ECO:0000256" key="7">
    <source>
        <dbReference type="ARBA" id="ARBA00022798"/>
    </source>
</evidence>
<dbReference type="GO" id="GO:0006071">
    <property type="term" value="P:glycerol metabolic process"/>
    <property type="evidence" value="ECO:0007669"/>
    <property type="project" value="UniProtKB-KW"/>
</dbReference>
<sequence length="474" mass="51874">MQQLSGIDTTFLNIETNTCPMHVGGLVLLQPPPGQTPEQSFRAIFDLVESRLDHVPPMRRRLLMTPLDIDHPYWIEDPDFDLVHHIRRRALPSPGGQAELDALVCELAATRLDRNLPLWELHVVEGLEGGRIAVITKMHHAAIDGVSGAEILTTLLDLSPEPAVLPAPDKPWRPDDIPSLTRRLFTTAKSLSRRPGDSFRLIKSTMPVLASLGREAIERGKLILQGESTRSVIGLAPRTRFNRQITARRSYAHGGFPLATIKAIRKAFGVTLNDVVLAVCADALRAYLEERSELPRHSLVAGVPMSTRPEDQKGAGGNHVTFLRTALHTDEADPVARLQKISGDMAAAKEKMRALPASLMGDWAKVPSPALMARAARLYENFGIQSFHAPAFNVVISNVPGPPMPLYFAGLRVLANHPVSIPFHGVGFNITLMSYCDSIDYGLTADHDTVPDIGHFAELMRAAMERLSHAAAAA</sequence>
<keyword evidence="9 13" id="KW-0012">Acyltransferase</keyword>
<dbReference type="InterPro" id="IPR004255">
    <property type="entry name" value="O-acyltransferase_WSD1_N"/>
</dbReference>
<dbReference type="GO" id="GO:0019432">
    <property type="term" value="P:triglyceride biosynthetic process"/>
    <property type="evidence" value="ECO:0007669"/>
    <property type="project" value="UniProtKB-UniPathway"/>
</dbReference>
<dbReference type="OrthoDB" id="7440981at2"/>
<dbReference type="NCBIfam" id="TIGR02946">
    <property type="entry name" value="acyl_WS_DGAT"/>
    <property type="match status" value="1"/>
</dbReference>
<evidence type="ECO:0000259" key="12">
    <source>
        <dbReference type="Pfam" id="PF06974"/>
    </source>
</evidence>
<accession>A0A317E473</accession>
<dbReference type="AlphaFoldDB" id="A0A317E473"/>
<dbReference type="PANTHER" id="PTHR31650">
    <property type="entry name" value="O-ACYLTRANSFERASE (WSD1-LIKE) FAMILY PROTEIN"/>
    <property type="match status" value="1"/>
</dbReference>
<evidence type="ECO:0000256" key="2">
    <source>
        <dbReference type="ARBA" id="ARBA00005189"/>
    </source>
</evidence>
<dbReference type="GO" id="GO:0001666">
    <property type="term" value="P:response to hypoxia"/>
    <property type="evidence" value="ECO:0007669"/>
    <property type="project" value="TreeGrafter"/>
</dbReference>
<evidence type="ECO:0000256" key="6">
    <source>
        <dbReference type="ARBA" id="ARBA00022679"/>
    </source>
</evidence>
<dbReference type="Proteomes" id="UP000245461">
    <property type="component" value="Unassembled WGS sequence"/>
</dbReference>
<keyword evidence="7" id="KW-0319">Glycerol metabolism</keyword>
<organism evidence="13 14">
    <name type="scientific">Zavarzinia aquatilis</name>
    <dbReference type="NCBI Taxonomy" id="2211142"/>
    <lineage>
        <taxon>Bacteria</taxon>
        <taxon>Pseudomonadati</taxon>
        <taxon>Pseudomonadota</taxon>
        <taxon>Alphaproteobacteria</taxon>
        <taxon>Rhodospirillales</taxon>
        <taxon>Zavarziniaceae</taxon>
        <taxon>Zavarzinia</taxon>
    </lineage>
</organism>
<dbReference type="SUPFAM" id="SSF52777">
    <property type="entry name" value="CoA-dependent acyltransferases"/>
    <property type="match status" value="2"/>
</dbReference>
<name>A0A317E473_9PROT</name>
<keyword evidence="6 13" id="KW-0808">Transferase</keyword>
<gene>
    <name evidence="13" type="ORF">DKG74_14300</name>
</gene>
<comment type="pathway">
    <text evidence="1">Glycerolipid metabolism; triacylglycerol biosynthesis.</text>
</comment>
<dbReference type="PANTHER" id="PTHR31650:SF1">
    <property type="entry name" value="WAX ESTER SYNTHASE_DIACYLGLYCEROL ACYLTRANSFERASE 4-RELATED"/>
    <property type="match status" value="1"/>
</dbReference>
<evidence type="ECO:0000256" key="1">
    <source>
        <dbReference type="ARBA" id="ARBA00004771"/>
    </source>
</evidence>
<feature type="domain" description="O-acyltransferase WSD1 C-terminal" evidence="12">
    <location>
        <begin position="317"/>
        <end position="467"/>
    </location>
</feature>
<dbReference type="UniPathway" id="UPA00282"/>
<evidence type="ECO:0000259" key="11">
    <source>
        <dbReference type="Pfam" id="PF03007"/>
    </source>
</evidence>
<proteinExistence type="inferred from homology"/>
<evidence type="ECO:0000256" key="9">
    <source>
        <dbReference type="ARBA" id="ARBA00023315"/>
    </source>
</evidence>
<dbReference type="EMBL" id="QGLE01000008">
    <property type="protein sequence ID" value="PWR21174.1"/>
    <property type="molecule type" value="Genomic_DNA"/>
</dbReference>
<dbReference type="GO" id="GO:0071731">
    <property type="term" value="P:response to nitric oxide"/>
    <property type="evidence" value="ECO:0007669"/>
    <property type="project" value="TreeGrafter"/>
</dbReference>
<evidence type="ECO:0000256" key="5">
    <source>
        <dbReference type="ARBA" id="ARBA00022516"/>
    </source>
</evidence>
<dbReference type="GO" id="GO:0004144">
    <property type="term" value="F:diacylglycerol O-acyltransferase activity"/>
    <property type="evidence" value="ECO:0007669"/>
    <property type="project" value="UniProtKB-EC"/>
</dbReference>
<dbReference type="InterPro" id="IPR023213">
    <property type="entry name" value="CAT-like_dom_sf"/>
</dbReference>
<dbReference type="Pfam" id="PF03007">
    <property type="entry name" value="WS_DGAT_cat"/>
    <property type="match status" value="1"/>
</dbReference>
<dbReference type="GO" id="GO:0051701">
    <property type="term" value="P:biological process involved in interaction with host"/>
    <property type="evidence" value="ECO:0007669"/>
    <property type="project" value="TreeGrafter"/>
</dbReference>
<protein>
    <recommendedName>
        <fullName evidence="4">diacylglycerol O-acyltransferase</fullName>
        <ecNumber evidence="4">2.3.1.20</ecNumber>
    </recommendedName>
</protein>
<dbReference type="InterPro" id="IPR014292">
    <property type="entry name" value="Acyl_transf_WS/DGAT"/>
</dbReference>
<evidence type="ECO:0000256" key="10">
    <source>
        <dbReference type="ARBA" id="ARBA00048109"/>
    </source>
</evidence>
<evidence type="ECO:0000256" key="4">
    <source>
        <dbReference type="ARBA" id="ARBA00013244"/>
    </source>
</evidence>
<comment type="caution">
    <text evidence="13">The sequence shown here is derived from an EMBL/GenBank/DDBJ whole genome shotgun (WGS) entry which is preliminary data.</text>
</comment>
<dbReference type="GO" id="GO:0005886">
    <property type="term" value="C:plasma membrane"/>
    <property type="evidence" value="ECO:0007669"/>
    <property type="project" value="TreeGrafter"/>
</dbReference>
<dbReference type="InterPro" id="IPR009721">
    <property type="entry name" value="O-acyltransferase_WSD1_C"/>
</dbReference>
<reference evidence="13 14" key="1">
    <citation type="submission" date="2018-05" db="EMBL/GenBank/DDBJ databases">
        <title>Zavarzinia sp. HR-AS.</title>
        <authorList>
            <person name="Lee Y."/>
            <person name="Jeon C.O."/>
        </authorList>
    </citation>
    <scope>NUCLEOTIDE SEQUENCE [LARGE SCALE GENOMIC DNA]</scope>
    <source>
        <strain evidence="13 14">HR-AS</strain>
    </source>
</reference>
<keyword evidence="14" id="KW-1185">Reference proteome</keyword>
<feature type="domain" description="O-acyltransferase WSD1-like N-terminal" evidence="11">
    <location>
        <begin position="4"/>
        <end position="276"/>
    </location>
</feature>
<dbReference type="Gene3D" id="3.30.559.10">
    <property type="entry name" value="Chloramphenicol acetyltransferase-like domain"/>
    <property type="match status" value="1"/>
</dbReference>
<comment type="similarity">
    <text evidence="3">Belongs to the long-chain O-acyltransferase family.</text>
</comment>
<dbReference type="RefSeq" id="WP_109906852.1">
    <property type="nucleotide sequence ID" value="NZ_QGLE01000008.1"/>
</dbReference>
<comment type="catalytic activity">
    <reaction evidence="10">
        <text>an acyl-CoA + a 1,2-diacyl-sn-glycerol = a triacyl-sn-glycerol + CoA</text>
        <dbReference type="Rhea" id="RHEA:10868"/>
        <dbReference type="ChEBI" id="CHEBI:17815"/>
        <dbReference type="ChEBI" id="CHEBI:57287"/>
        <dbReference type="ChEBI" id="CHEBI:58342"/>
        <dbReference type="ChEBI" id="CHEBI:64615"/>
        <dbReference type="EC" id="2.3.1.20"/>
    </reaction>
</comment>
<keyword evidence="8" id="KW-0443">Lipid metabolism</keyword>
<evidence type="ECO:0000256" key="8">
    <source>
        <dbReference type="ARBA" id="ARBA00023098"/>
    </source>
</evidence>
<dbReference type="InterPro" id="IPR045034">
    <property type="entry name" value="O-acyltransferase_WSD1-like"/>
</dbReference>
<dbReference type="EC" id="2.3.1.20" evidence="4"/>
<keyword evidence="5" id="KW-0444">Lipid biosynthesis</keyword>
<evidence type="ECO:0000256" key="3">
    <source>
        <dbReference type="ARBA" id="ARBA00009587"/>
    </source>
</evidence>
<evidence type="ECO:0000313" key="13">
    <source>
        <dbReference type="EMBL" id="PWR21174.1"/>
    </source>
</evidence>